<protein>
    <recommendedName>
        <fullName evidence="1">Piwi domain-containing protein</fullName>
    </recommendedName>
</protein>
<dbReference type="SMR" id="G4MMT8"/>
<dbReference type="VEuPathDB" id="FungiDB:MGG_02031"/>
<evidence type="ECO:0000313" key="3">
    <source>
        <dbReference type="Proteomes" id="UP000009058"/>
    </source>
</evidence>
<dbReference type="STRING" id="242507.G4MMT8"/>
<dbReference type="RefSeq" id="XP_003708780.1">
    <property type="nucleotide sequence ID" value="XM_003708732.1"/>
</dbReference>
<name>G4MMT8_PYRO7</name>
<dbReference type="OrthoDB" id="10252740at2759"/>
<sequence>MADDRLEERFGSRLVLWQKHNQGRLPEKIFIFRDGVSEGQFATVENTELPLIRKVAWGISMVSIGHTPDSDNLGLQSARSAANSTGEDVGVYFDRAFYGSPSPYHKPMDLGPRSLVREEGSVVIEVNDGLQIRTI</sequence>
<dbReference type="InterPro" id="IPR003165">
    <property type="entry name" value="Piwi"/>
</dbReference>
<dbReference type="InterPro" id="IPR036397">
    <property type="entry name" value="RNaseH_sf"/>
</dbReference>
<gene>
    <name evidence="2" type="ORF">MGG_02031</name>
</gene>
<keyword evidence="3" id="KW-1185">Reference proteome</keyword>
<dbReference type="HOGENOM" id="CLU_1886166_0_0_1"/>
<accession>G4MMT8</accession>
<dbReference type="AlphaFoldDB" id="G4MMT8"/>
<dbReference type="SUPFAM" id="SSF53098">
    <property type="entry name" value="Ribonuclease H-like"/>
    <property type="match status" value="1"/>
</dbReference>
<reference evidence="2 3" key="1">
    <citation type="journal article" date="2005" name="Nature">
        <title>The genome sequence of the rice blast fungus Magnaporthe grisea.</title>
        <authorList>
            <person name="Dean R.A."/>
            <person name="Talbot N.J."/>
            <person name="Ebbole D.J."/>
            <person name="Farman M.L."/>
            <person name="Mitchell T.K."/>
            <person name="Orbach M.J."/>
            <person name="Thon M."/>
            <person name="Kulkarni R."/>
            <person name="Xu J.R."/>
            <person name="Pan H."/>
            <person name="Read N.D."/>
            <person name="Lee Y.H."/>
            <person name="Carbone I."/>
            <person name="Brown D."/>
            <person name="Oh Y.Y."/>
            <person name="Donofrio N."/>
            <person name="Jeong J.S."/>
            <person name="Soanes D.M."/>
            <person name="Djonovic S."/>
            <person name="Kolomiets E."/>
            <person name="Rehmeyer C."/>
            <person name="Li W."/>
            <person name="Harding M."/>
            <person name="Kim S."/>
            <person name="Lebrun M.H."/>
            <person name="Bohnert H."/>
            <person name="Coughlan S."/>
            <person name="Butler J."/>
            <person name="Calvo S."/>
            <person name="Ma L.J."/>
            <person name="Nicol R."/>
            <person name="Purcell S."/>
            <person name="Nusbaum C."/>
            <person name="Galagan J.E."/>
            <person name="Birren B.W."/>
        </authorList>
    </citation>
    <scope>NUCLEOTIDE SEQUENCE [LARGE SCALE GENOMIC DNA]</scope>
    <source>
        <strain evidence="3">70-15 / ATCC MYA-4617 / FGSC 8958</strain>
    </source>
</reference>
<dbReference type="InParanoid" id="G4MMT8"/>
<dbReference type="Proteomes" id="UP000009058">
    <property type="component" value="Chromosome 1"/>
</dbReference>
<reference key="2">
    <citation type="submission" date="2011-05" db="EMBL/GenBank/DDBJ databases">
        <title>The Genome Sequence of Magnaporthe oryzae 70-15.</title>
        <authorList>
            <consortium name="The Broad Institute Genome Sequencing Platform"/>
            <person name="Ma L.-J."/>
            <person name="Dead R."/>
            <person name="Young S.K."/>
            <person name="Zeng Q."/>
            <person name="Gargeya S."/>
            <person name="Fitzgerald M."/>
            <person name="Haas B."/>
            <person name="Abouelleil A."/>
            <person name="Alvarado L."/>
            <person name="Arachchi H.M."/>
            <person name="Berlin A."/>
            <person name="Brown A."/>
            <person name="Chapman S.B."/>
            <person name="Chen Z."/>
            <person name="Dunbar C."/>
            <person name="Freedman E."/>
            <person name="Gearin G."/>
            <person name="Gellesch M."/>
            <person name="Goldberg J."/>
            <person name="Griggs A."/>
            <person name="Gujja S."/>
            <person name="Heiman D."/>
            <person name="Howarth C."/>
            <person name="Larson L."/>
            <person name="Lui A."/>
            <person name="MacDonald P.J.P."/>
            <person name="Mehta T."/>
            <person name="Montmayeur A."/>
            <person name="Murphy C."/>
            <person name="Neiman D."/>
            <person name="Pearson M."/>
            <person name="Priest M."/>
            <person name="Roberts A."/>
            <person name="Saif S."/>
            <person name="Shea T."/>
            <person name="Shenoy N."/>
            <person name="Sisk P."/>
            <person name="Stolte C."/>
            <person name="Sykes S."/>
            <person name="Yandava C."/>
            <person name="Wortman J."/>
            <person name="Nusbaum C."/>
            <person name="Birren B."/>
        </authorList>
    </citation>
    <scope>NUCLEOTIDE SEQUENCE</scope>
    <source>
        <strain>70-15</strain>
    </source>
</reference>
<evidence type="ECO:0000259" key="1">
    <source>
        <dbReference type="PROSITE" id="PS50822"/>
    </source>
</evidence>
<dbReference type="GO" id="GO:0003676">
    <property type="term" value="F:nucleic acid binding"/>
    <property type="evidence" value="ECO:0007669"/>
    <property type="project" value="InterPro"/>
</dbReference>
<dbReference type="EMBL" id="CM001231">
    <property type="protein sequence ID" value="EHA56168.1"/>
    <property type="molecule type" value="Genomic_DNA"/>
</dbReference>
<proteinExistence type="predicted"/>
<dbReference type="PROSITE" id="PS50822">
    <property type="entry name" value="PIWI"/>
    <property type="match status" value="1"/>
</dbReference>
<feature type="domain" description="Piwi" evidence="1">
    <location>
        <begin position="19"/>
        <end position="54"/>
    </location>
</feature>
<dbReference type="Pfam" id="PF02171">
    <property type="entry name" value="Piwi"/>
    <property type="match status" value="1"/>
</dbReference>
<organism evidence="2 3">
    <name type="scientific">Pyricularia oryzae (strain 70-15 / ATCC MYA-4617 / FGSC 8958)</name>
    <name type="common">Rice blast fungus</name>
    <name type="synonym">Magnaporthe oryzae</name>
    <dbReference type="NCBI Taxonomy" id="242507"/>
    <lineage>
        <taxon>Eukaryota</taxon>
        <taxon>Fungi</taxon>
        <taxon>Dikarya</taxon>
        <taxon>Ascomycota</taxon>
        <taxon>Pezizomycotina</taxon>
        <taxon>Sordariomycetes</taxon>
        <taxon>Sordariomycetidae</taxon>
        <taxon>Magnaporthales</taxon>
        <taxon>Pyriculariaceae</taxon>
        <taxon>Pyricularia</taxon>
    </lineage>
</organism>
<dbReference type="KEGG" id="mgr:MGG_02031"/>
<evidence type="ECO:0000313" key="2">
    <source>
        <dbReference type="EMBL" id="EHA56168.1"/>
    </source>
</evidence>
<dbReference type="InterPro" id="IPR012337">
    <property type="entry name" value="RNaseH-like_sf"/>
</dbReference>
<dbReference type="GeneID" id="2681308"/>
<dbReference type="Gene3D" id="3.30.420.10">
    <property type="entry name" value="Ribonuclease H-like superfamily/Ribonuclease H"/>
    <property type="match status" value="1"/>
</dbReference>